<dbReference type="InterPro" id="IPR002999">
    <property type="entry name" value="Tudor"/>
</dbReference>
<evidence type="ECO:0000313" key="7">
    <source>
        <dbReference type="Proteomes" id="UP001249851"/>
    </source>
</evidence>
<feature type="compositionally biased region" description="Polar residues" evidence="4">
    <location>
        <begin position="471"/>
        <end position="497"/>
    </location>
</feature>
<dbReference type="Gene3D" id="2.30.30.30">
    <property type="match status" value="1"/>
</dbReference>
<dbReference type="GO" id="GO:0042393">
    <property type="term" value="F:histone binding"/>
    <property type="evidence" value="ECO:0007669"/>
    <property type="project" value="TreeGrafter"/>
</dbReference>
<dbReference type="SMART" id="SM00292">
    <property type="entry name" value="BRCT"/>
    <property type="match status" value="2"/>
</dbReference>
<feature type="compositionally biased region" description="Acidic residues" evidence="4">
    <location>
        <begin position="141"/>
        <end position="155"/>
    </location>
</feature>
<keyword evidence="3" id="KW-0539">Nucleus</keyword>
<dbReference type="InterPro" id="IPR014722">
    <property type="entry name" value="Rib_uL2_dom2"/>
</dbReference>
<dbReference type="SUPFAM" id="SSF63748">
    <property type="entry name" value="Tudor/PWWP/MBT"/>
    <property type="match status" value="1"/>
</dbReference>
<feature type="region of interest" description="Disordered" evidence="4">
    <location>
        <begin position="353"/>
        <end position="412"/>
    </location>
</feature>
<dbReference type="Pfam" id="PF09038">
    <property type="entry name" value="53-BP1_Tudor"/>
    <property type="match status" value="1"/>
</dbReference>
<accession>A0AAD9R3G5</accession>
<dbReference type="GO" id="GO:0000077">
    <property type="term" value="P:DNA damage checkpoint signaling"/>
    <property type="evidence" value="ECO:0007669"/>
    <property type="project" value="TreeGrafter"/>
</dbReference>
<feature type="region of interest" description="Disordered" evidence="4">
    <location>
        <begin position="430"/>
        <end position="552"/>
    </location>
</feature>
<feature type="compositionally biased region" description="Polar residues" evidence="4">
    <location>
        <begin position="760"/>
        <end position="783"/>
    </location>
</feature>
<evidence type="ECO:0000256" key="4">
    <source>
        <dbReference type="SAM" id="MobiDB-lite"/>
    </source>
</evidence>
<dbReference type="Pfam" id="PF18428">
    <property type="entry name" value="BRCT_3"/>
    <property type="match status" value="1"/>
</dbReference>
<feature type="compositionally biased region" description="Polar residues" evidence="4">
    <location>
        <begin position="729"/>
        <end position="739"/>
    </location>
</feature>
<dbReference type="SUPFAM" id="SSF52113">
    <property type="entry name" value="BRCT domain"/>
    <property type="match status" value="2"/>
</dbReference>
<dbReference type="Proteomes" id="UP001249851">
    <property type="component" value="Unassembled WGS sequence"/>
</dbReference>
<evidence type="ECO:0000259" key="5">
    <source>
        <dbReference type="PROSITE" id="PS50172"/>
    </source>
</evidence>
<feature type="compositionally biased region" description="Low complexity" evidence="4">
    <location>
        <begin position="1213"/>
        <end position="1222"/>
    </location>
</feature>
<feature type="compositionally biased region" description="Polar residues" evidence="4">
    <location>
        <begin position="609"/>
        <end position="631"/>
    </location>
</feature>
<feature type="compositionally biased region" description="Polar residues" evidence="4">
    <location>
        <begin position="203"/>
        <end position="215"/>
    </location>
</feature>
<feature type="compositionally biased region" description="Polar residues" evidence="4">
    <location>
        <begin position="157"/>
        <end position="171"/>
    </location>
</feature>
<dbReference type="CDD" id="cd17724">
    <property type="entry name" value="BRCT_p53bp1_rpt2"/>
    <property type="match status" value="1"/>
</dbReference>
<dbReference type="PANTHER" id="PTHR15321">
    <property type="entry name" value="TUMOR SUPPRESSOR P53-BINDING PROTEIN 1"/>
    <property type="match status" value="1"/>
</dbReference>
<dbReference type="CDD" id="cd20383">
    <property type="entry name" value="Tudor_53BP1"/>
    <property type="match status" value="1"/>
</dbReference>
<feature type="compositionally biased region" description="Low complexity" evidence="4">
    <location>
        <begin position="284"/>
        <end position="306"/>
    </location>
</feature>
<feature type="compositionally biased region" description="Basic and acidic residues" evidence="4">
    <location>
        <begin position="502"/>
        <end position="518"/>
    </location>
</feature>
<keyword evidence="7" id="KW-1185">Reference proteome</keyword>
<feature type="region of interest" description="Disordered" evidence="4">
    <location>
        <begin position="590"/>
        <end position="826"/>
    </location>
</feature>
<dbReference type="GO" id="GO:0005634">
    <property type="term" value="C:nucleus"/>
    <property type="evidence" value="ECO:0007669"/>
    <property type="project" value="UniProtKB-SubCell"/>
</dbReference>
<dbReference type="FunFam" id="2.30.30.140:FF:000021">
    <property type="entry name" value="Tumor suppressor p53-binding protein 1"/>
    <property type="match status" value="1"/>
</dbReference>
<sequence>MDFSPEEIDVSPPCFLVDNSQTEESIQIYGSESDAHVTILKQLPVFALSTRSGFPSSSLRNEAFEGLYQKKKPVSCPSGNGSANRDNRRGESGDHGGQHRNQGEGGNSSRDGTGRGEDQGPGGGEGGYGGGGGDDGRGGGDDDDNDDNAAGEIEQESPPTDQTPPSSNSDSLPCLVRPESIVSSGQTFVVGELGHGAQRIAHSDSSTSGVVFQNVSGGSGHESSGDHNSQASTRIVGRGDDIAADVPSAESLSETSTAPVASPVETEKKSTSSSSIGKSGAGSTGSTTSYQGDLSSLSSNASVQLSPAIRKHLPLHSILRTQSTSDTSSSSAGSKEHKCWGAVAGSAIFGIKEGNESETCSSQKDMFADEEVDKEQVHGPSDLSSDNSDILHVPPQHHSTPTESHISKGVDHGGHKELLTQVVTRQQFSITSEDGRILPTPSSQGTPVENVTRFQSLQFSGEHTARETSETRLTSPEEQSSGQVLIPSSPTAGQDMSSGRVPIREERSSENEQSHEGEAVNANEEPSEISKAAAELLESFDLSQQAEQPTARKPIETPFHVDKVMVPHWQQLHEVTSQDSACSVGNLPFLSSSSSEKTSSDDGFKFGSRVSQMREGQSITSIPETSLSSDGSKTDTPEQLLSISDKDQPEKVQLPLDHSLSKCGTPMPLISKLHSSTKTTQDDQSLSPSSLTLDPFNTEQSSSKGTDKGTSKAPGPTQPEMSEDMFCPTISQESLQQVQDIAVSAPADQPMGEDNDKNGNDSQEIVFSLHLTQSQVAEGSTDATRARPAEITKDDEETPSKKRESTCGDKTLETTPSLTKQDSGSQSILAPLVQPLGIQPLHVPLVTDLSGTLDRDTIQETSSQKVVNVTEAKADKTDENEVGTQENVVITLSEQSSAMKDIAPEDLSREPPSTSEVGGLRWEPSKSRLATIFSETSSESGQSVSFHFSLPKQPLRPLMSTTPPPIQPTHHDTPDSQESGSRRSILPDVVLPVVSETPGMSSQAPFTSLDQARPQSLTVSMPRHGSPLSDSENTLPLIRFDTTLPPAATLPCASTTEQPHAPEPPRSIFTRAREALSKGKKREAEVDIEHDPFAFTVEDEDPEPFDKRRKRSPRPVRERDLRALRADGGNDERRLSSEEEAEGRPNLCEERSFDRNKEHQVSTKPSSKRLRRDESSDSGQNEVSPEREAKRARREDNTAKSTEEPGSASSGPVRYRQVTHTRTVTTVTTQVRRVVTVSVVDQSSGEVVQVLTYEEDNNPTVETSEKENEEVCELVESSSREGSRVTPKPTKHKDLLPRQRSSPRIMKPVSSKKKTDSEKNKSDGGLDESVRESGVMENRPLVGDETLEVPTITRQTTQPVAEEEQALQRTSSSETSLTPGSRVLAKWLDGYFYPGTITTKQYKNGRYLVTFDDGDKRRIPRENIIIKDLLPAGQSVMAQGDFEDDFYEEGVIVGHYRDGNERGYEVQTQNGAISRFPRSRVILSEQQGAAILSSESSFNVTSSSTVSIGAHSLRLRKDTSAGSSGTSPRNVKPSGSLGTKDSSFKETSSGSSDDKESGKKIASSPPHASKKAPESKASESSGETPKSSHKSTKRARAQVRRAGHRIVQSSESGSSDEQSARPAKRRQVRRGLSAAYGAKSPSRLPVQAPSEPSIRRSPRKQMSTNVEDTASGDLPANRNLFAGLAFLVTGVERDRNEPEESDSESERIEFSRDSVKRQIEAAGGVVLSSFPQSQLSGAECFLISNRHQRTQKFFQSLASGIPCVSHVWIHDCCYFRKRLDYKKYLLPAGESLDTESIVECQPRRNILGNMRVYLHGSDKFEKTWRSVLLAAGSKMVSKIPNRFEYRCDVVICEDHKVPTSLKHAADVFGIPLVSLEWLLQSLINGRQMPFDGHPKYDYRYNKP</sequence>
<feature type="compositionally biased region" description="Polar residues" evidence="4">
    <location>
        <begin position="998"/>
        <end position="1019"/>
    </location>
</feature>
<organism evidence="6 7">
    <name type="scientific">Acropora cervicornis</name>
    <name type="common">Staghorn coral</name>
    <dbReference type="NCBI Taxonomy" id="6130"/>
    <lineage>
        <taxon>Eukaryota</taxon>
        <taxon>Metazoa</taxon>
        <taxon>Cnidaria</taxon>
        <taxon>Anthozoa</taxon>
        <taxon>Hexacorallia</taxon>
        <taxon>Scleractinia</taxon>
        <taxon>Astrocoeniina</taxon>
        <taxon>Acroporidae</taxon>
        <taxon>Acropora</taxon>
    </lineage>
</organism>
<dbReference type="Gene3D" id="3.40.50.10190">
    <property type="entry name" value="BRCT domain"/>
    <property type="match status" value="2"/>
</dbReference>
<feature type="domain" description="BRCT" evidence="5">
    <location>
        <begin position="1676"/>
        <end position="1786"/>
    </location>
</feature>
<protein>
    <submittedName>
        <fullName evidence="6">TP53-binding protein 1</fullName>
    </submittedName>
</protein>
<evidence type="ECO:0000256" key="3">
    <source>
        <dbReference type="ARBA" id="ARBA00023242"/>
    </source>
</evidence>
<feature type="compositionally biased region" description="Polar residues" evidence="4">
    <location>
        <begin position="1520"/>
        <end position="1529"/>
    </location>
</feature>
<dbReference type="PROSITE" id="PS50172">
    <property type="entry name" value="BRCT"/>
    <property type="match status" value="2"/>
</dbReference>
<feature type="compositionally biased region" description="Polar residues" evidence="4">
    <location>
        <begin position="250"/>
        <end position="259"/>
    </location>
</feature>
<feature type="compositionally biased region" description="Polar residues" evidence="4">
    <location>
        <begin position="813"/>
        <end position="826"/>
    </location>
</feature>
<feature type="region of interest" description="Disordered" evidence="4">
    <location>
        <begin position="1048"/>
        <end position="1222"/>
    </location>
</feature>
<name>A0AAD9R3G5_ACRCE</name>
<reference evidence="6" key="1">
    <citation type="journal article" date="2023" name="G3 (Bethesda)">
        <title>Whole genome assembly and annotation of the endangered Caribbean coral Acropora cervicornis.</title>
        <authorList>
            <person name="Selwyn J.D."/>
            <person name="Vollmer S.V."/>
        </authorList>
    </citation>
    <scope>NUCLEOTIDE SEQUENCE</scope>
    <source>
        <strain evidence="6">K2</strain>
    </source>
</reference>
<feature type="compositionally biased region" description="Basic and acidic residues" evidence="4">
    <location>
        <begin position="784"/>
        <end position="812"/>
    </location>
</feature>
<dbReference type="InterPro" id="IPR015125">
    <property type="entry name" value="53-BP1_Tudor"/>
</dbReference>
<dbReference type="InterPro" id="IPR047249">
    <property type="entry name" value="BRCT_p53bp1-like_rpt1"/>
</dbReference>
<dbReference type="InterPro" id="IPR001357">
    <property type="entry name" value="BRCT_dom"/>
</dbReference>
<dbReference type="CDD" id="cd17745">
    <property type="entry name" value="BRCT_p53bp1_rpt1"/>
    <property type="match status" value="1"/>
</dbReference>
<dbReference type="InterPro" id="IPR047252">
    <property type="entry name" value="TP53BP1-like"/>
</dbReference>
<feature type="compositionally biased region" description="Basic and acidic residues" evidence="4">
    <location>
        <begin position="85"/>
        <end position="97"/>
    </location>
</feature>
<dbReference type="InterPro" id="IPR047250">
    <property type="entry name" value="BRCT_p53bp1-like_rpt2"/>
</dbReference>
<feature type="compositionally biased region" description="Basic and acidic residues" evidence="4">
    <location>
        <begin position="1313"/>
        <end position="1331"/>
    </location>
</feature>
<feature type="compositionally biased region" description="Basic and acidic residues" evidence="4">
    <location>
        <begin position="1071"/>
        <end position="1092"/>
    </location>
</feature>
<feature type="compositionally biased region" description="Polar residues" evidence="4">
    <location>
        <begin position="1367"/>
        <end position="1378"/>
    </location>
</feature>
<feature type="compositionally biased region" description="Low complexity" evidence="4">
    <location>
        <begin position="1608"/>
        <end position="1617"/>
    </location>
</feature>
<comment type="subcellular location">
    <subcellularLocation>
        <location evidence="1">Nucleus</location>
    </subcellularLocation>
</comment>
<dbReference type="Pfam" id="PF00533">
    <property type="entry name" value="BRCT"/>
    <property type="match status" value="1"/>
</dbReference>
<feature type="region of interest" description="Disordered" evidence="4">
    <location>
        <begin position="1352"/>
        <end position="1378"/>
    </location>
</feature>
<feature type="compositionally biased region" description="Basic and acidic residues" evidence="4">
    <location>
        <begin position="1184"/>
        <end position="1203"/>
    </location>
</feature>
<evidence type="ECO:0000256" key="2">
    <source>
        <dbReference type="ARBA" id="ARBA00022763"/>
    </source>
</evidence>
<proteinExistence type="predicted"/>
<dbReference type="EMBL" id="JARQWQ010000004">
    <property type="protein sequence ID" value="KAK2572444.1"/>
    <property type="molecule type" value="Genomic_DNA"/>
</dbReference>
<feature type="compositionally biased region" description="Basic and acidic residues" evidence="4">
    <location>
        <begin position="1147"/>
        <end position="1161"/>
    </location>
</feature>
<feature type="domain" description="BRCT" evidence="5">
    <location>
        <begin position="1802"/>
        <end position="1895"/>
    </location>
</feature>
<evidence type="ECO:0000256" key="1">
    <source>
        <dbReference type="ARBA" id="ARBA00004123"/>
    </source>
</evidence>
<feature type="compositionally biased region" description="Low complexity" evidence="4">
    <location>
        <begin position="321"/>
        <end position="333"/>
    </location>
</feature>
<reference evidence="6" key="2">
    <citation type="journal article" date="2023" name="Science">
        <title>Genomic signatures of disease resistance in endangered staghorn corals.</title>
        <authorList>
            <person name="Vollmer S.V."/>
            <person name="Selwyn J.D."/>
            <person name="Despard B.A."/>
            <person name="Roesel C.L."/>
        </authorList>
    </citation>
    <scope>NUCLEOTIDE SEQUENCE</scope>
    <source>
        <strain evidence="6">K2</strain>
    </source>
</reference>
<feature type="region of interest" description="Disordered" evidence="4">
    <location>
        <begin position="1692"/>
        <end position="1711"/>
    </location>
</feature>
<feature type="region of interest" description="Disordered" evidence="4">
    <location>
        <begin position="1516"/>
        <end position="1674"/>
    </location>
</feature>
<feature type="region of interest" description="Disordered" evidence="4">
    <location>
        <begin position="953"/>
        <end position="984"/>
    </location>
</feature>
<keyword evidence="2" id="KW-0227">DNA damage</keyword>
<feature type="region of interest" description="Disordered" evidence="4">
    <location>
        <begin position="1274"/>
        <end position="1339"/>
    </location>
</feature>
<feature type="compositionally biased region" description="Basic and acidic residues" evidence="4">
    <location>
        <begin position="1115"/>
        <end position="1137"/>
    </location>
</feature>
<feature type="region of interest" description="Disordered" evidence="4">
    <location>
        <begin position="997"/>
        <end position="1033"/>
    </location>
</feature>
<feature type="compositionally biased region" description="Polar residues" evidence="4">
    <location>
        <begin position="440"/>
        <end position="461"/>
    </location>
</feature>
<feature type="compositionally biased region" description="Basic residues" evidence="4">
    <location>
        <begin position="1587"/>
        <end position="1604"/>
    </location>
</feature>
<feature type="region of interest" description="Disordered" evidence="4">
    <location>
        <begin position="901"/>
        <end position="923"/>
    </location>
</feature>
<evidence type="ECO:0000313" key="6">
    <source>
        <dbReference type="EMBL" id="KAK2572444.1"/>
    </source>
</evidence>
<feature type="region of interest" description="Disordered" evidence="4">
    <location>
        <begin position="67"/>
        <end position="178"/>
    </location>
</feature>
<gene>
    <name evidence="6" type="ORF">P5673_002688</name>
</gene>
<dbReference type="PANTHER" id="PTHR15321:SF3">
    <property type="entry name" value="TP53-BINDING PROTEIN 1"/>
    <property type="match status" value="1"/>
</dbReference>
<comment type="caution">
    <text evidence="6">The sequence shown here is derived from an EMBL/GenBank/DDBJ whole genome shotgun (WGS) entry which is preliminary data.</text>
</comment>
<feature type="compositionally biased region" description="Gly residues" evidence="4">
    <location>
        <begin position="119"/>
        <end position="133"/>
    </location>
</feature>
<dbReference type="SMART" id="SM00333">
    <property type="entry name" value="TUDOR"/>
    <property type="match status" value="1"/>
</dbReference>
<feature type="compositionally biased region" description="Polar residues" evidence="4">
    <location>
        <begin position="673"/>
        <end position="700"/>
    </location>
</feature>
<feature type="region of interest" description="Disordered" evidence="4">
    <location>
        <begin position="199"/>
        <end position="337"/>
    </location>
</feature>
<dbReference type="InterPro" id="IPR036420">
    <property type="entry name" value="BRCT_dom_sf"/>
</dbReference>
<dbReference type="Gene3D" id="2.30.30.140">
    <property type="match status" value="1"/>
</dbReference>
<dbReference type="GO" id="GO:0045944">
    <property type="term" value="P:positive regulation of transcription by RNA polymerase II"/>
    <property type="evidence" value="ECO:0007669"/>
    <property type="project" value="TreeGrafter"/>
</dbReference>